<proteinExistence type="inferred from homology"/>
<dbReference type="CDD" id="cd08898">
    <property type="entry name" value="SRPBCC_CalC_Aha1-like_5"/>
    <property type="match status" value="1"/>
</dbReference>
<dbReference type="InterPro" id="IPR023393">
    <property type="entry name" value="START-like_dom_sf"/>
</dbReference>
<reference evidence="3 4" key="1">
    <citation type="submission" date="2024-04" db="EMBL/GenBank/DDBJ databases">
        <title>Complete genome sequence of Nguyenibacter vanlangesis HBCM-1154, a strain capable of nitrogen fixation, IAA production, and phosphorus solubilization isolated from sugarcane soil.</title>
        <authorList>
            <person name="MY HANH P."/>
        </authorList>
    </citation>
    <scope>NUCLEOTIDE SEQUENCE [LARGE SCALE GENOMIC DNA]</scope>
    <source>
        <strain evidence="3 4">HBCM 1154</strain>
    </source>
</reference>
<dbReference type="Proteomes" id="UP001449795">
    <property type="component" value="Chromosome"/>
</dbReference>
<protein>
    <submittedName>
        <fullName evidence="3">SRPBCC family protein</fullName>
    </submittedName>
</protein>
<dbReference type="Gene3D" id="3.30.530.20">
    <property type="match status" value="1"/>
</dbReference>
<accession>A0ABZ3D3A9</accession>
<gene>
    <name evidence="3" type="ORF">AAC691_17565</name>
</gene>
<dbReference type="SUPFAM" id="SSF55961">
    <property type="entry name" value="Bet v1-like"/>
    <property type="match status" value="1"/>
</dbReference>
<evidence type="ECO:0000256" key="1">
    <source>
        <dbReference type="ARBA" id="ARBA00006817"/>
    </source>
</evidence>
<comment type="similarity">
    <text evidence="1">Belongs to the AHA1 family.</text>
</comment>
<evidence type="ECO:0000259" key="2">
    <source>
        <dbReference type="Pfam" id="PF08327"/>
    </source>
</evidence>
<evidence type="ECO:0000313" key="3">
    <source>
        <dbReference type="EMBL" id="XAE42057.1"/>
    </source>
</evidence>
<dbReference type="Pfam" id="PF08327">
    <property type="entry name" value="AHSA1"/>
    <property type="match status" value="1"/>
</dbReference>
<dbReference type="RefSeq" id="WP_342627861.1">
    <property type="nucleotide sequence ID" value="NZ_CP152276.1"/>
</dbReference>
<evidence type="ECO:0000313" key="4">
    <source>
        <dbReference type="Proteomes" id="UP001449795"/>
    </source>
</evidence>
<keyword evidence="4" id="KW-1185">Reference proteome</keyword>
<name>A0ABZ3D3A9_9PROT</name>
<feature type="domain" description="Activator of Hsp90 ATPase homologue 1/2-like C-terminal" evidence="2">
    <location>
        <begin position="14"/>
        <end position="158"/>
    </location>
</feature>
<organism evidence="3 4">
    <name type="scientific">Nguyenibacter vanlangensis</name>
    <dbReference type="NCBI Taxonomy" id="1216886"/>
    <lineage>
        <taxon>Bacteria</taxon>
        <taxon>Pseudomonadati</taxon>
        <taxon>Pseudomonadota</taxon>
        <taxon>Alphaproteobacteria</taxon>
        <taxon>Acetobacterales</taxon>
        <taxon>Acetobacteraceae</taxon>
        <taxon>Nguyenibacter</taxon>
    </lineage>
</organism>
<dbReference type="InterPro" id="IPR013538">
    <property type="entry name" value="ASHA1/2-like_C"/>
</dbReference>
<dbReference type="EMBL" id="CP152276">
    <property type="protein sequence ID" value="XAE42057.1"/>
    <property type="molecule type" value="Genomic_DNA"/>
</dbReference>
<sequence>MTPDRIEKQVILPAPLQAVWHAVADAGQFGTWFGVRFDGPFAAGATVTGHIVPTRMDPDIARLQQPYAGAAFALQVDQIVPMRRIAFRWHPFAVEPGIDYAAEPMTLIVFALEPVADGTRLTITESGFDQLPPARRARAYAANDGGWTMQTRLIATYLAGGPSGPKTGQATTGQGTT</sequence>